<feature type="compositionally biased region" description="Low complexity" evidence="2">
    <location>
        <begin position="10"/>
        <end position="19"/>
    </location>
</feature>
<evidence type="ECO:0000313" key="5">
    <source>
        <dbReference type="Proteomes" id="UP001212152"/>
    </source>
</evidence>
<dbReference type="PROSITE" id="PS50158">
    <property type="entry name" value="ZF_CCHC"/>
    <property type="match status" value="1"/>
</dbReference>
<evidence type="ECO:0000256" key="2">
    <source>
        <dbReference type="SAM" id="MobiDB-lite"/>
    </source>
</evidence>
<keyword evidence="1" id="KW-0862">Zinc</keyword>
<evidence type="ECO:0000259" key="3">
    <source>
        <dbReference type="PROSITE" id="PS50158"/>
    </source>
</evidence>
<feature type="region of interest" description="Disordered" evidence="2">
    <location>
        <begin position="320"/>
        <end position="380"/>
    </location>
</feature>
<keyword evidence="1" id="KW-0863">Zinc-finger</keyword>
<dbReference type="Pfam" id="PF00098">
    <property type="entry name" value="zf-CCHC"/>
    <property type="match status" value="1"/>
</dbReference>
<protein>
    <recommendedName>
        <fullName evidence="3">CCHC-type domain-containing protein</fullName>
    </recommendedName>
</protein>
<dbReference type="EMBL" id="JADGJQ010000191">
    <property type="protein sequence ID" value="KAJ3165996.1"/>
    <property type="molecule type" value="Genomic_DNA"/>
</dbReference>
<dbReference type="AlphaFoldDB" id="A0AAD5TAP9"/>
<name>A0AAD5TAP9_9FUNG</name>
<dbReference type="InterPro" id="IPR036875">
    <property type="entry name" value="Znf_CCHC_sf"/>
</dbReference>
<dbReference type="Proteomes" id="UP001212152">
    <property type="component" value="Unassembled WGS sequence"/>
</dbReference>
<reference evidence="4" key="1">
    <citation type="submission" date="2020-05" db="EMBL/GenBank/DDBJ databases">
        <title>Phylogenomic resolution of chytrid fungi.</title>
        <authorList>
            <person name="Stajich J.E."/>
            <person name="Amses K."/>
            <person name="Simmons R."/>
            <person name="Seto K."/>
            <person name="Myers J."/>
            <person name="Bonds A."/>
            <person name="Quandt C.A."/>
            <person name="Barry K."/>
            <person name="Liu P."/>
            <person name="Grigoriev I."/>
            <person name="Longcore J.E."/>
            <person name="James T.Y."/>
        </authorList>
    </citation>
    <scope>NUCLEOTIDE SEQUENCE</scope>
    <source>
        <strain evidence="4">JEL0379</strain>
    </source>
</reference>
<dbReference type="SMART" id="SM00343">
    <property type="entry name" value="ZnF_C2HC"/>
    <property type="match status" value="1"/>
</dbReference>
<dbReference type="GO" id="GO:0003676">
    <property type="term" value="F:nucleic acid binding"/>
    <property type="evidence" value="ECO:0007669"/>
    <property type="project" value="InterPro"/>
</dbReference>
<keyword evidence="5" id="KW-1185">Reference proteome</keyword>
<evidence type="ECO:0000313" key="4">
    <source>
        <dbReference type="EMBL" id="KAJ3165996.1"/>
    </source>
</evidence>
<dbReference type="Gene3D" id="4.10.60.10">
    <property type="entry name" value="Zinc finger, CCHC-type"/>
    <property type="match status" value="1"/>
</dbReference>
<accession>A0AAD5TAP9</accession>
<feature type="domain" description="CCHC-type" evidence="3">
    <location>
        <begin position="391"/>
        <end position="405"/>
    </location>
</feature>
<dbReference type="GO" id="GO:0008270">
    <property type="term" value="F:zinc ion binding"/>
    <property type="evidence" value="ECO:0007669"/>
    <property type="project" value="UniProtKB-KW"/>
</dbReference>
<dbReference type="SUPFAM" id="SSF57756">
    <property type="entry name" value="Retrovirus zinc finger-like domains"/>
    <property type="match status" value="1"/>
</dbReference>
<gene>
    <name evidence="4" type="ORF">HDU87_002486</name>
</gene>
<keyword evidence="1" id="KW-0479">Metal-binding</keyword>
<feature type="compositionally biased region" description="Basic residues" evidence="2">
    <location>
        <begin position="360"/>
        <end position="373"/>
    </location>
</feature>
<organism evidence="4 5">
    <name type="scientific">Geranomyces variabilis</name>
    <dbReference type="NCBI Taxonomy" id="109894"/>
    <lineage>
        <taxon>Eukaryota</taxon>
        <taxon>Fungi</taxon>
        <taxon>Fungi incertae sedis</taxon>
        <taxon>Chytridiomycota</taxon>
        <taxon>Chytridiomycota incertae sedis</taxon>
        <taxon>Chytridiomycetes</taxon>
        <taxon>Spizellomycetales</taxon>
        <taxon>Powellomycetaceae</taxon>
        <taxon>Geranomyces</taxon>
    </lineage>
</organism>
<dbReference type="InterPro" id="IPR001878">
    <property type="entry name" value="Znf_CCHC"/>
</dbReference>
<evidence type="ECO:0000256" key="1">
    <source>
        <dbReference type="PROSITE-ProRule" id="PRU00047"/>
    </source>
</evidence>
<feature type="region of interest" description="Disordered" evidence="2">
    <location>
        <begin position="1"/>
        <end position="65"/>
    </location>
</feature>
<comment type="caution">
    <text evidence="4">The sequence shown here is derived from an EMBL/GenBank/DDBJ whole genome shotgun (WGS) entry which is preliminary data.</text>
</comment>
<feature type="compositionally biased region" description="Basic and acidic residues" evidence="2">
    <location>
        <begin position="41"/>
        <end position="59"/>
    </location>
</feature>
<proteinExistence type="predicted"/>
<sequence>MSAEYFLDNDVQPQDVPDVAPLDIGPPAESNRNAEATCKNPEVKEERAEAEKERPEAEKQPAAVEKLPATRTEGRRRRLELERQRIERELDLYRIDEELATVVDRSYNGTYDDASEVSTAVTRSEISTAVAAAALERVGGSITGMAAATLMSKEANAARPRRHKNRFSALPKYDGAVDVSKLHEFTELHSKRRRRQWFWRLEQQGELLNLTYLEMFAKMKTEFLGQNQKDDTHARLKKLTFTGSKTAYHSAFRHLAKDPIPTSNILKMFLDGYEHGGSEGKMIRYMIITRQAFLSEPADSSPLLDSLMTGADKAAQMMGLVDTKRQRSDNGDTTGGSPKRKTVDVTHAQAPSPGSTRGRGGARGRARGSHKRGGGGFASRAVRLDKSQLTCYNCGKKGHFSHECPHPKQLEANNVKVAMPQPGFREGPA</sequence>